<protein>
    <recommendedName>
        <fullName evidence="6">Kelch-like protein 17</fullName>
    </recommendedName>
</protein>
<evidence type="ECO:0000313" key="5">
    <source>
        <dbReference type="Proteomes" id="UP000022910"/>
    </source>
</evidence>
<dbReference type="STRING" id="1432141.A0A015KBY2"/>
<dbReference type="EMBL" id="JEMT01022615">
    <property type="protein sequence ID" value="EXX64994.1"/>
    <property type="molecule type" value="Genomic_DNA"/>
</dbReference>
<evidence type="ECO:0008006" key="6">
    <source>
        <dbReference type="Google" id="ProtNLM"/>
    </source>
</evidence>
<name>A0A015KBY2_RHIIW</name>
<dbReference type="PROSITE" id="PS51886">
    <property type="entry name" value="TLDC"/>
    <property type="match status" value="1"/>
</dbReference>
<dbReference type="PANTHER" id="PTHR46306">
    <property type="entry name" value="BTB/POZ DOMAIN-CONTAINING PROTEIN 9"/>
    <property type="match status" value="1"/>
</dbReference>
<dbReference type="HOGENOM" id="CLU_021542_0_2_1"/>
<proteinExistence type="predicted"/>
<dbReference type="SUPFAM" id="SSF54695">
    <property type="entry name" value="POZ domain"/>
    <property type="match status" value="1"/>
</dbReference>
<feature type="domain" description="TLDc" evidence="3">
    <location>
        <begin position="390"/>
        <end position="571"/>
    </location>
</feature>
<dbReference type="PROSITE" id="PS50097">
    <property type="entry name" value="BTB"/>
    <property type="match status" value="1"/>
</dbReference>
<feature type="domain" description="BTB" evidence="2">
    <location>
        <begin position="25"/>
        <end position="99"/>
    </location>
</feature>
<dbReference type="PANTHER" id="PTHR46306:SF1">
    <property type="entry name" value="BTB_POZ DOMAIN-CONTAINING PROTEIN 9"/>
    <property type="match status" value="1"/>
</dbReference>
<accession>A0A015KBY2</accession>
<dbReference type="InterPro" id="IPR000210">
    <property type="entry name" value="BTB/POZ_dom"/>
</dbReference>
<reference evidence="4 5" key="1">
    <citation type="submission" date="2014-02" db="EMBL/GenBank/DDBJ databases">
        <title>Single nucleus genome sequencing reveals high similarity among nuclei of an endomycorrhizal fungus.</title>
        <authorList>
            <person name="Lin K."/>
            <person name="Geurts R."/>
            <person name="Zhang Z."/>
            <person name="Limpens E."/>
            <person name="Saunders D.G."/>
            <person name="Mu D."/>
            <person name="Pang E."/>
            <person name="Cao H."/>
            <person name="Cha H."/>
            <person name="Lin T."/>
            <person name="Zhou Q."/>
            <person name="Shang Y."/>
            <person name="Li Y."/>
            <person name="Ivanov S."/>
            <person name="Sharma T."/>
            <person name="Velzen R.V."/>
            <person name="Ruijter N.D."/>
            <person name="Aanen D.K."/>
            <person name="Win J."/>
            <person name="Kamoun S."/>
            <person name="Bisseling T."/>
            <person name="Huang S."/>
        </authorList>
    </citation>
    <scope>NUCLEOTIDE SEQUENCE [LARGE SCALE GENOMIC DNA]</scope>
    <source>
        <strain evidence="5">DAOM197198w</strain>
    </source>
</reference>
<feature type="compositionally biased region" description="Low complexity" evidence="1">
    <location>
        <begin position="327"/>
        <end position="339"/>
    </location>
</feature>
<dbReference type="Pfam" id="PF07534">
    <property type="entry name" value="TLD"/>
    <property type="match status" value="1"/>
</dbReference>
<feature type="region of interest" description="Disordered" evidence="1">
    <location>
        <begin position="316"/>
        <end position="341"/>
    </location>
</feature>
<gene>
    <name evidence="4" type="ORF">RirG_137570</name>
</gene>
<dbReference type="Proteomes" id="UP000022910">
    <property type="component" value="Unassembled WGS sequence"/>
</dbReference>
<dbReference type="InterPro" id="IPR006571">
    <property type="entry name" value="TLDc_dom"/>
</dbReference>
<sequence length="574" mass="66383">MMDNNNLLTKLSQSLLEILNDNEYCDVNVEAGSNLGEPKTFRAHMVILNYRSPYLRRLLSKNKKKDDENFARISIPTIQADTFQIILRYIYGGTLSLKEFDISSIVDILITADKLDLQELISHIQFFLIENTESWIKNNFDLICRTSFESDSFLELQRLCASLFDSDKIFNMLDLSSIPEKILISMIQNSNLKMSQMQIWNYVLKWGFSRNPGLPCNPADFSKDHFVTLKDTLQQFIPFIGFCSLSSKEFMDNVFPYRNILPEDLLTNLLNTYVKSETCYNNEPYGKSEPCKNIESSGSKSENYKNIESTKTCNQIESNSESETYKNIESSGSNGNSENCNQIELSNDPETCKSIGSDDKSVTCNDIESSDYKSVTRKSTSKTCIEVDSNIITPQQADLISKWIDRKDISNNQNSTYEFKLILRGTRDGFSTNKFHEICDDQPRTVTIMKVKDTNEILGGYNPIKWDPDEDDDDYYYYDDDDDDDEDIKNNFIFSFKCDKNNINYILSRVIDKKCPTLNTPSTAAYFCEDLVMWGKDFYDQSYCKQTSYEKPIRETEKEFSIEEYEVFEIIKLT</sequence>
<dbReference type="AlphaFoldDB" id="A0A015KBY2"/>
<evidence type="ECO:0000256" key="1">
    <source>
        <dbReference type="SAM" id="MobiDB-lite"/>
    </source>
</evidence>
<dbReference type="InterPro" id="IPR011333">
    <property type="entry name" value="SKP1/BTB/POZ_sf"/>
</dbReference>
<dbReference type="OrthoDB" id="45365at2759"/>
<dbReference type="Gene3D" id="3.30.710.10">
    <property type="entry name" value="Potassium Channel Kv1.1, Chain A"/>
    <property type="match status" value="1"/>
</dbReference>
<evidence type="ECO:0000313" key="4">
    <source>
        <dbReference type="EMBL" id="EXX64994.1"/>
    </source>
</evidence>
<evidence type="ECO:0000259" key="2">
    <source>
        <dbReference type="PROSITE" id="PS50097"/>
    </source>
</evidence>
<dbReference type="GO" id="GO:0005737">
    <property type="term" value="C:cytoplasm"/>
    <property type="evidence" value="ECO:0007669"/>
    <property type="project" value="TreeGrafter"/>
</dbReference>
<evidence type="ECO:0000259" key="3">
    <source>
        <dbReference type="PROSITE" id="PS51886"/>
    </source>
</evidence>
<organism evidence="4 5">
    <name type="scientific">Rhizophagus irregularis (strain DAOM 197198w)</name>
    <name type="common">Glomus intraradices</name>
    <dbReference type="NCBI Taxonomy" id="1432141"/>
    <lineage>
        <taxon>Eukaryota</taxon>
        <taxon>Fungi</taxon>
        <taxon>Fungi incertae sedis</taxon>
        <taxon>Mucoromycota</taxon>
        <taxon>Glomeromycotina</taxon>
        <taxon>Glomeromycetes</taxon>
        <taxon>Glomerales</taxon>
        <taxon>Glomeraceae</taxon>
        <taxon>Rhizophagus</taxon>
    </lineage>
</organism>
<dbReference type="SMART" id="SM00225">
    <property type="entry name" value="BTB"/>
    <property type="match status" value="1"/>
</dbReference>
<comment type="caution">
    <text evidence="4">The sequence shown here is derived from an EMBL/GenBank/DDBJ whole genome shotgun (WGS) entry which is preliminary data.</text>
</comment>
<dbReference type="Pfam" id="PF00651">
    <property type="entry name" value="BTB"/>
    <property type="match status" value="1"/>
</dbReference>
<dbReference type="InterPro" id="IPR052407">
    <property type="entry name" value="BTB_POZ_domain_cont_9"/>
</dbReference>
<dbReference type="CDD" id="cd18186">
    <property type="entry name" value="BTB_POZ_ZBTB_KLHL-like"/>
    <property type="match status" value="1"/>
</dbReference>
<keyword evidence="5" id="KW-1185">Reference proteome</keyword>